<dbReference type="EMBL" id="CAJVQB010042946">
    <property type="protein sequence ID" value="CAG8830801.1"/>
    <property type="molecule type" value="Genomic_DNA"/>
</dbReference>
<name>A0ABN7WFP8_GIGMA</name>
<organism evidence="1 2">
    <name type="scientific">Gigaspora margarita</name>
    <dbReference type="NCBI Taxonomy" id="4874"/>
    <lineage>
        <taxon>Eukaryota</taxon>
        <taxon>Fungi</taxon>
        <taxon>Fungi incertae sedis</taxon>
        <taxon>Mucoromycota</taxon>
        <taxon>Glomeromycotina</taxon>
        <taxon>Glomeromycetes</taxon>
        <taxon>Diversisporales</taxon>
        <taxon>Gigasporaceae</taxon>
        <taxon>Gigaspora</taxon>
    </lineage>
</organism>
<evidence type="ECO:0000313" key="1">
    <source>
        <dbReference type="EMBL" id="CAG8830801.1"/>
    </source>
</evidence>
<comment type="caution">
    <text evidence="1">The sequence shown here is derived from an EMBL/GenBank/DDBJ whole genome shotgun (WGS) entry which is preliminary data.</text>
</comment>
<dbReference type="Proteomes" id="UP000789901">
    <property type="component" value="Unassembled WGS sequence"/>
</dbReference>
<reference evidence="1 2" key="1">
    <citation type="submission" date="2021-06" db="EMBL/GenBank/DDBJ databases">
        <authorList>
            <person name="Kallberg Y."/>
            <person name="Tangrot J."/>
            <person name="Rosling A."/>
        </authorList>
    </citation>
    <scope>NUCLEOTIDE SEQUENCE [LARGE SCALE GENOMIC DNA]</scope>
    <source>
        <strain evidence="1 2">120-4 pot B 10/14</strain>
    </source>
</reference>
<protein>
    <submittedName>
        <fullName evidence="1">23218_t:CDS:1</fullName>
    </submittedName>
</protein>
<evidence type="ECO:0000313" key="2">
    <source>
        <dbReference type="Proteomes" id="UP000789901"/>
    </source>
</evidence>
<feature type="non-terminal residue" evidence="1">
    <location>
        <position position="86"/>
    </location>
</feature>
<keyword evidence="2" id="KW-1185">Reference proteome</keyword>
<proteinExistence type="predicted"/>
<sequence>MNPITSKSKFRKFNFTLYENLTTVRQHFTNIFNAKEYTTKVKLSKKQKLDEFEYDPQIESSKQKHNKDDYQIQEYRKKKQKFDIEN</sequence>
<accession>A0ABN7WFP8</accession>
<gene>
    <name evidence="1" type="ORF">GMARGA_LOCUS30449</name>
</gene>